<dbReference type="InterPro" id="IPR036161">
    <property type="entry name" value="RPB6/omega-like_sf"/>
</dbReference>
<dbReference type="GO" id="GO:0003677">
    <property type="term" value="F:DNA binding"/>
    <property type="evidence" value="ECO:0007669"/>
    <property type="project" value="InterPro"/>
</dbReference>
<dbReference type="GO" id="GO:0006366">
    <property type="term" value="P:transcription by RNA polymerase II"/>
    <property type="evidence" value="ECO:0007669"/>
    <property type="project" value="TreeGrafter"/>
</dbReference>
<dbReference type="SUPFAM" id="SSF63562">
    <property type="entry name" value="RPB6/omega subunit-like"/>
    <property type="match status" value="1"/>
</dbReference>
<dbReference type="PANTHER" id="PTHR47227:SF5">
    <property type="entry name" value="DNA-DIRECTED RNA POLYMERASES I, II, AND III SUBUNIT RPABC2"/>
    <property type="match status" value="1"/>
</dbReference>
<dbReference type="GO" id="GO:0003899">
    <property type="term" value="F:DNA-directed RNA polymerase activity"/>
    <property type="evidence" value="ECO:0007669"/>
    <property type="project" value="InterPro"/>
</dbReference>
<keyword evidence="2" id="KW-0804">Transcription</keyword>
<dbReference type="InterPro" id="IPR006111">
    <property type="entry name" value="Rpo6/Rpb6"/>
</dbReference>
<evidence type="ECO:0000256" key="1">
    <source>
        <dbReference type="ARBA" id="ARBA00022478"/>
    </source>
</evidence>
<accession>A0A6C0BT56</accession>
<dbReference type="GO" id="GO:0006360">
    <property type="term" value="P:transcription by RNA polymerase I"/>
    <property type="evidence" value="ECO:0007669"/>
    <property type="project" value="TreeGrafter"/>
</dbReference>
<dbReference type="PANTHER" id="PTHR47227">
    <property type="entry name" value="DNA-DIRECTED RNA POLYMERASE SUBUNIT K"/>
    <property type="match status" value="1"/>
</dbReference>
<dbReference type="PROSITE" id="PS01111">
    <property type="entry name" value="RNA_POL_K_14KD"/>
    <property type="match status" value="1"/>
</dbReference>
<dbReference type="GO" id="GO:0042797">
    <property type="term" value="P:tRNA transcription by RNA polymerase III"/>
    <property type="evidence" value="ECO:0007669"/>
    <property type="project" value="TreeGrafter"/>
</dbReference>
<dbReference type="Pfam" id="PF01192">
    <property type="entry name" value="RNA_pol_Rpb6"/>
    <property type="match status" value="1"/>
</dbReference>
<protein>
    <recommendedName>
        <fullName evidence="4">RNA polymerase Rpb6</fullName>
    </recommendedName>
</protein>
<dbReference type="GO" id="GO:0005736">
    <property type="term" value="C:RNA polymerase I complex"/>
    <property type="evidence" value="ECO:0007669"/>
    <property type="project" value="TreeGrafter"/>
</dbReference>
<dbReference type="Gene3D" id="3.90.940.10">
    <property type="match status" value="1"/>
</dbReference>
<reference evidence="3" key="1">
    <citation type="journal article" date="2020" name="Nature">
        <title>Giant virus diversity and host interactions through global metagenomics.</title>
        <authorList>
            <person name="Schulz F."/>
            <person name="Roux S."/>
            <person name="Paez-Espino D."/>
            <person name="Jungbluth S."/>
            <person name="Walsh D.A."/>
            <person name="Denef V.J."/>
            <person name="McMahon K.D."/>
            <person name="Konstantinidis K.T."/>
            <person name="Eloe-Fadrosh E.A."/>
            <person name="Kyrpides N.C."/>
            <person name="Woyke T."/>
        </authorList>
    </citation>
    <scope>NUCLEOTIDE SEQUENCE</scope>
    <source>
        <strain evidence="3">GVMAG-M-3300018428-35</strain>
    </source>
</reference>
<proteinExistence type="predicted"/>
<dbReference type="PIRSF" id="PIRSF000778">
    <property type="entry name" value="RpoK/RPB6"/>
    <property type="match status" value="1"/>
</dbReference>
<dbReference type="GO" id="GO:0005665">
    <property type="term" value="C:RNA polymerase II, core complex"/>
    <property type="evidence" value="ECO:0007669"/>
    <property type="project" value="TreeGrafter"/>
</dbReference>
<dbReference type="InterPro" id="IPR020708">
    <property type="entry name" value="DNA-dir_RNA_polK_14-18kDa_CS"/>
</dbReference>
<dbReference type="SMART" id="SM01409">
    <property type="entry name" value="RNA_pol_Rpb6"/>
    <property type="match status" value="1"/>
</dbReference>
<dbReference type="EMBL" id="MN739245">
    <property type="protein sequence ID" value="QHS95182.1"/>
    <property type="molecule type" value="Genomic_DNA"/>
</dbReference>
<evidence type="ECO:0000256" key="2">
    <source>
        <dbReference type="ARBA" id="ARBA00023163"/>
    </source>
</evidence>
<organism evidence="3">
    <name type="scientific">viral metagenome</name>
    <dbReference type="NCBI Taxonomy" id="1070528"/>
    <lineage>
        <taxon>unclassified sequences</taxon>
        <taxon>metagenomes</taxon>
        <taxon>organismal metagenomes</taxon>
    </lineage>
</organism>
<name>A0A6C0BT56_9ZZZZ</name>
<dbReference type="InterPro" id="IPR006110">
    <property type="entry name" value="Pol_omega/Rpo6/RPB6"/>
</dbReference>
<keyword evidence="1" id="KW-0240">DNA-directed RNA polymerase</keyword>
<sequence>MEEYLNEENSSNEDISVLMKDYEKNKKKYKTNPKITKFEKTRVLSERANQISNGSIIFISNPEKYQNSYQIAIEEYNQKKIPFIIKRKYGNSYEYWKLIDLQ</sequence>
<dbReference type="AlphaFoldDB" id="A0A6C0BT56"/>
<evidence type="ECO:0000313" key="3">
    <source>
        <dbReference type="EMBL" id="QHS95182.1"/>
    </source>
</evidence>
<evidence type="ECO:0008006" key="4">
    <source>
        <dbReference type="Google" id="ProtNLM"/>
    </source>
</evidence>
<dbReference type="GO" id="GO:0005666">
    <property type="term" value="C:RNA polymerase III complex"/>
    <property type="evidence" value="ECO:0007669"/>
    <property type="project" value="TreeGrafter"/>
</dbReference>